<evidence type="ECO:0000313" key="1">
    <source>
        <dbReference type="EMBL" id="OBS65651.1"/>
    </source>
</evidence>
<dbReference type="Proteomes" id="UP000092124">
    <property type="component" value="Unassembled WGS sequence"/>
</dbReference>
<comment type="caution">
    <text evidence="1">The sequence shown here is derived from an EMBL/GenBank/DDBJ whole genome shotgun (WGS) entry which is preliminary data.</text>
</comment>
<organism evidence="1 2">
    <name type="scientific">Neotoma lepida</name>
    <name type="common">Desert woodrat</name>
    <dbReference type="NCBI Taxonomy" id="56216"/>
    <lineage>
        <taxon>Eukaryota</taxon>
        <taxon>Metazoa</taxon>
        <taxon>Chordata</taxon>
        <taxon>Craniata</taxon>
        <taxon>Vertebrata</taxon>
        <taxon>Euteleostomi</taxon>
        <taxon>Mammalia</taxon>
        <taxon>Eutheria</taxon>
        <taxon>Euarchontoglires</taxon>
        <taxon>Glires</taxon>
        <taxon>Rodentia</taxon>
        <taxon>Myomorpha</taxon>
        <taxon>Muroidea</taxon>
        <taxon>Cricetidae</taxon>
        <taxon>Neotominae</taxon>
        <taxon>Neotoma</taxon>
    </lineage>
</organism>
<dbReference type="EMBL" id="LZPO01089559">
    <property type="protein sequence ID" value="OBS65651.1"/>
    <property type="molecule type" value="Genomic_DNA"/>
</dbReference>
<proteinExistence type="predicted"/>
<dbReference type="AlphaFoldDB" id="A0A1A6GHF2"/>
<accession>A0A1A6GHF2</accession>
<keyword evidence="2" id="KW-1185">Reference proteome</keyword>
<sequence length="99" mass="10708">MPSLHPAINQEGKLEKFLPAVRTAALQSLGMAALHIGVDLTCQAESYGDWADSLQPRLSELFQAAQGVWDTYKAELFYAAGDCVAAHAFGQDDKMQPAL</sequence>
<reference evidence="1 2" key="1">
    <citation type="submission" date="2016-06" db="EMBL/GenBank/DDBJ databases">
        <title>The Draft Genome Sequence and Annotation of the Desert Woodrat Neotoma lepida.</title>
        <authorList>
            <person name="Campbell M."/>
            <person name="Oakeson K.F."/>
            <person name="Yandell M."/>
            <person name="Halpert J.R."/>
            <person name="Dearing D."/>
        </authorList>
    </citation>
    <scope>NUCLEOTIDE SEQUENCE [LARGE SCALE GENOMIC DNA]</scope>
    <source>
        <strain evidence="1">417</strain>
        <tissue evidence="1">Liver</tissue>
    </source>
</reference>
<evidence type="ECO:0000313" key="2">
    <source>
        <dbReference type="Proteomes" id="UP000092124"/>
    </source>
</evidence>
<protein>
    <submittedName>
        <fullName evidence="1">Uncharacterized protein</fullName>
    </submittedName>
</protein>
<name>A0A1A6GHF2_NEOLE</name>
<gene>
    <name evidence="1" type="ORF">A6R68_05812</name>
</gene>